<dbReference type="PROSITE" id="PS00630">
    <property type="entry name" value="IMP_2"/>
    <property type="match status" value="1"/>
</dbReference>
<name>A0A9W8WTW8_9PLEO</name>
<evidence type="ECO:0000313" key="10">
    <source>
        <dbReference type="EMBL" id="KAJ4332981.1"/>
    </source>
</evidence>
<feature type="binding site" evidence="8">
    <location>
        <position position="121"/>
    </location>
    <ligand>
        <name>Mg(2+)</name>
        <dbReference type="ChEBI" id="CHEBI:18420"/>
        <label>1</label>
        <note>catalytic</note>
    </ligand>
</feature>
<comment type="catalytic activity">
    <reaction evidence="1">
        <text>a myo-inositol phosphate + H2O = myo-inositol + phosphate</text>
        <dbReference type="Rhea" id="RHEA:24056"/>
        <dbReference type="ChEBI" id="CHEBI:15377"/>
        <dbReference type="ChEBI" id="CHEBI:17268"/>
        <dbReference type="ChEBI" id="CHEBI:43474"/>
        <dbReference type="ChEBI" id="CHEBI:84139"/>
        <dbReference type="EC" id="3.1.3.25"/>
    </reaction>
</comment>
<dbReference type="AlphaFoldDB" id="A0A9W8WTW8"/>
<dbReference type="GO" id="GO:0008934">
    <property type="term" value="F:inositol monophosphate 1-phosphatase activity"/>
    <property type="evidence" value="ECO:0007669"/>
    <property type="project" value="InterPro"/>
</dbReference>
<feature type="region of interest" description="Disordered" evidence="9">
    <location>
        <begin position="1"/>
        <end position="21"/>
    </location>
</feature>
<dbReference type="Proteomes" id="UP001140562">
    <property type="component" value="Unassembled WGS sequence"/>
</dbReference>
<dbReference type="Pfam" id="PF00459">
    <property type="entry name" value="Inositol_P"/>
    <property type="match status" value="2"/>
</dbReference>
<dbReference type="PANTHER" id="PTHR20854">
    <property type="entry name" value="INOSITOL MONOPHOSPHATASE"/>
    <property type="match status" value="1"/>
</dbReference>
<dbReference type="GO" id="GO:0007165">
    <property type="term" value="P:signal transduction"/>
    <property type="evidence" value="ECO:0007669"/>
    <property type="project" value="TreeGrafter"/>
</dbReference>
<dbReference type="PANTHER" id="PTHR20854:SF4">
    <property type="entry name" value="INOSITOL-1-MONOPHOSPHATASE-RELATED"/>
    <property type="match status" value="1"/>
</dbReference>
<dbReference type="OrthoDB" id="10254945at2759"/>
<keyword evidence="5 8" id="KW-0479">Metal-binding</keyword>
<dbReference type="GO" id="GO:0006020">
    <property type="term" value="P:inositol metabolic process"/>
    <property type="evidence" value="ECO:0007669"/>
    <property type="project" value="TreeGrafter"/>
</dbReference>
<proteinExistence type="inferred from homology"/>
<dbReference type="SUPFAM" id="SSF56655">
    <property type="entry name" value="Carbohydrate phosphatase"/>
    <property type="match status" value="1"/>
</dbReference>
<evidence type="ECO:0000256" key="9">
    <source>
        <dbReference type="SAM" id="MobiDB-lite"/>
    </source>
</evidence>
<feature type="binding site" evidence="8">
    <location>
        <position position="142"/>
    </location>
    <ligand>
        <name>Mg(2+)</name>
        <dbReference type="ChEBI" id="CHEBI:18420"/>
        <label>1</label>
        <note>catalytic</note>
    </ligand>
</feature>
<dbReference type="EC" id="3.1.3.25" evidence="4"/>
<keyword evidence="11" id="KW-1185">Reference proteome</keyword>
<evidence type="ECO:0000256" key="4">
    <source>
        <dbReference type="ARBA" id="ARBA00013106"/>
    </source>
</evidence>
<dbReference type="InterPro" id="IPR020583">
    <property type="entry name" value="Inositol_monoP_metal-BS"/>
</dbReference>
<evidence type="ECO:0000256" key="7">
    <source>
        <dbReference type="ARBA" id="ARBA00022842"/>
    </source>
</evidence>
<feature type="compositionally biased region" description="Polar residues" evidence="9">
    <location>
        <begin position="12"/>
        <end position="21"/>
    </location>
</feature>
<dbReference type="Gene3D" id="3.40.190.80">
    <property type="match status" value="1"/>
</dbReference>
<dbReference type="GO" id="GO:0046854">
    <property type="term" value="P:phosphatidylinositol phosphate biosynthetic process"/>
    <property type="evidence" value="ECO:0007669"/>
    <property type="project" value="InterPro"/>
</dbReference>
<evidence type="ECO:0000313" key="11">
    <source>
        <dbReference type="Proteomes" id="UP001140562"/>
    </source>
</evidence>
<evidence type="ECO:0000256" key="1">
    <source>
        <dbReference type="ARBA" id="ARBA00001033"/>
    </source>
</evidence>
<organism evidence="10 11">
    <name type="scientific">Didymella glomerata</name>
    <dbReference type="NCBI Taxonomy" id="749621"/>
    <lineage>
        <taxon>Eukaryota</taxon>
        <taxon>Fungi</taxon>
        <taxon>Dikarya</taxon>
        <taxon>Ascomycota</taxon>
        <taxon>Pezizomycotina</taxon>
        <taxon>Dothideomycetes</taxon>
        <taxon>Pleosporomycetidae</taxon>
        <taxon>Pleosporales</taxon>
        <taxon>Pleosporineae</taxon>
        <taxon>Didymellaceae</taxon>
        <taxon>Didymella</taxon>
    </lineage>
</organism>
<keyword evidence="6" id="KW-0378">Hydrolase</keyword>
<comment type="cofactor">
    <cofactor evidence="2 8">
        <name>Mg(2+)</name>
        <dbReference type="ChEBI" id="CHEBI:18420"/>
    </cofactor>
</comment>
<gene>
    <name evidence="10" type="ORF">N0V87_007958</name>
</gene>
<dbReference type="PROSITE" id="PS00629">
    <property type="entry name" value="IMP_1"/>
    <property type="match status" value="1"/>
</dbReference>
<comment type="caution">
    <text evidence="10">The sequence shown here is derived from an EMBL/GenBank/DDBJ whole genome shotgun (WGS) entry which is preliminary data.</text>
</comment>
<evidence type="ECO:0000256" key="8">
    <source>
        <dbReference type="PIRSR" id="PIRSR600760-2"/>
    </source>
</evidence>
<evidence type="ECO:0000256" key="2">
    <source>
        <dbReference type="ARBA" id="ARBA00001946"/>
    </source>
</evidence>
<keyword evidence="7 8" id="KW-0460">Magnesium</keyword>
<evidence type="ECO:0000256" key="3">
    <source>
        <dbReference type="ARBA" id="ARBA00009759"/>
    </source>
</evidence>
<dbReference type="FunFam" id="3.30.540.10:FF:000004">
    <property type="entry name" value="Inositol-1-monophosphatase"/>
    <property type="match status" value="1"/>
</dbReference>
<feature type="binding site" evidence="8">
    <location>
        <position position="356"/>
    </location>
    <ligand>
        <name>Mg(2+)</name>
        <dbReference type="ChEBI" id="CHEBI:18420"/>
        <label>1</label>
        <note>catalytic</note>
    </ligand>
</feature>
<evidence type="ECO:0000256" key="5">
    <source>
        <dbReference type="ARBA" id="ARBA00022723"/>
    </source>
</evidence>
<dbReference type="InterPro" id="IPR000760">
    <property type="entry name" value="Inositol_monophosphatase-like"/>
</dbReference>
<dbReference type="CDD" id="cd01639">
    <property type="entry name" value="IMPase"/>
    <property type="match status" value="1"/>
</dbReference>
<evidence type="ECO:0000256" key="6">
    <source>
        <dbReference type="ARBA" id="ARBA00022801"/>
    </source>
</evidence>
<feature type="binding site" evidence="8">
    <location>
        <position position="139"/>
    </location>
    <ligand>
        <name>Mg(2+)</name>
        <dbReference type="ChEBI" id="CHEBI:18420"/>
        <label>1</label>
        <note>catalytic</note>
    </ligand>
</feature>
<dbReference type="InterPro" id="IPR020550">
    <property type="entry name" value="Inositol_monophosphatase_CS"/>
</dbReference>
<dbReference type="GO" id="GO:0046872">
    <property type="term" value="F:metal ion binding"/>
    <property type="evidence" value="ECO:0007669"/>
    <property type="project" value="UniProtKB-KW"/>
</dbReference>
<dbReference type="PRINTS" id="PR00377">
    <property type="entry name" value="IMPHPHTASES"/>
</dbReference>
<sequence>MEPATPSKLHITLNSDSSPEQSVASFNTTAATTPSSTPDVLANKLAKYDVTVEDLHRVQDVFIELAEAAGTMMLNAEFDVLAQAATKNNTSDLVSDYDKAIETMVHARLTEEFPNFDFLGEESYTHGQKLGDKPTFIVDPVDGTINFTRGFPNFAISMALAVEKYPVVGMVYNPGQGNLWSAIENHGAFLTRELFVARKKLTDPLELKNQDPILKDAFGMLSVGQGKTAKATPMVEKEDPMSMTTAQKAAKELEGFTPTFKLKMAELPKYKLPITPIPPPMPALKKRLIAIEWGNERKGPNWALRTDVHDKLLTDEEEGGKMILSCRSSGSAALDFCYVAAGMFDAFWEGGVWCWDVAAGWLMVKEAGGIVASANPGDWHPTLEGRCYFPVRAAKREEQKALVQELWAVMGDRKFVYKDKKKPVDGTVSAAETA</sequence>
<protein>
    <recommendedName>
        <fullName evidence="4">inositol-phosphate phosphatase</fullName>
        <ecNumber evidence="4">3.1.3.25</ecNumber>
    </recommendedName>
</protein>
<reference evidence="10" key="1">
    <citation type="submission" date="2022-10" db="EMBL/GenBank/DDBJ databases">
        <title>Tapping the CABI collections for fungal endophytes: first genome assemblies for Collariella, Neodidymelliopsis, Ascochyta clinopodiicola, Didymella pomorum, Didymosphaeria variabile, Neocosmospora piperis and Neocucurbitaria cava.</title>
        <authorList>
            <person name="Hill R."/>
        </authorList>
    </citation>
    <scope>NUCLEOTIDE SEQUENCE</scope>
    <source>
        <strain evidence="10">IMI 360193</strain>
    </source>
</reference>
<dbReference type="InterPro" id="IPR033942">
    <property type="entry name" value="IMPase"/>
</dbReference>
<dbReference type="Gene3D" id="3.30.540.10">
    <property type="entry name" value="Fructose-1,6-Bisphosphatase, subunit A, domain 1"/>
    <property type="match status" value="1"/>
</dbReference>
<comment type="similarity">
    <text evidence="3">Belongs to the inositol monophosphatase superfamily.</text>
</comment>
<accession>A0A9W8WTW8</accession>
<dbReference type="EMBL" id="JAPEUV010000104">
    <property type="protein sequence ID" value="KAJ4332981.1"/>
    <property type="molecule type" value="Genomic_DNA"/>
</dbReference>